<feature type="transmembrane region" description="Helical" evidence="8">
    <location>
        <begin position="191"/>
        <end position="212"/>
    </location>
</feature>
<keyword evidence="8" id="KW-0812">Transmembrane</keyword>
<evidence type="ECO:0000259" key="9">
    <source>
        <dbReference type="PROSITE" id="PS50111"/>
    </source>
</evidence>
<gene>
    <name evidence="11" type="ORF">SAMN05216231_0965</name>
</gene>
<evidence type="ECO:0000259" key="10">
    <source>
        <dbReference type="PROSITE" id="PS50885"/>
    </source>
</evidence>
<evidence type="ECO:0000256" key="6">
    <source>
        <dbReference type="PROSITE-ProRule" id="PRU00284"/>
    </source>
</evidence>
<comment type="subcellular location">
    <subcellularLocation>
        <location evidence="1">Cell membrane</location>
    </subcellularLocation>
</comment>
<accession>A0A1H0Z117</accession>
<sequence length="572" mass="61995">MFKNKFKFNFKDISIGKKYGLILILVFILFGASTGTATMLISNIGDNVDALERRGDRSINLTEMGSLTRSKGIRIVEYLENQDQEIADEYAASSNQFDVLEAQLSDKMDTKEQQELFDKIVENDQLINKLFEQRIVDAIENGDERTAEHYVTQANKLRSKTVGLLESLRAIVNEERDAAITQTKESQNLTLIIQVASVVTAIFIGGILAYIVSRKVSRNLNSVVEVSNKIADGDLTVQKIDYKGKDEIGKLAAAVNTMSANLRNVIQQVANVSETVNSQSEELTQSANEVKSGSEQIATTMQELSSGSETQANSASELSTVMGSFSTKVMEANDNGERIQRASNDVLGMTDKGSQLMESSTEQMIRIDQIVKDAVEKVEGLDSKSKEISKLVSVIKDIAEQTNLLALNAAIEAARAGEHGKGFAVVADEVRKLAEQVSVSVTDITEIVASIQNESTAVSESLQGGYREVEQGTGQIKTTSETFNGINTAVKEMVNSINTVSENLSEISAGSQEMNGSIEEIASISEESAAGVEQTSASAQQTSSSMEEVAASSEDLAKLAEELNGLVRKFKL</sequence>
<dbReference type="RefSeq" id="WP_092491800.1">
    <property type="nucleotide sequence ID" value="NZ_FNKD01000001.1"/>
</dbReference>
<dbReference type="CDD" id="cd06225">
    <property type="entry name" value="HAMP"/>
    <property type="match status" value="1"/>
</dbReference>
<keyword evidence="8" id="KW-1133">Transmembrane helix</keyword>
<organism evidence="11 12">
    <name type="scientific">Virgibacillus salinus</name>
    <dbReference type="NCBI Taxonomy" id="553311"/>
    <lineage>
        <taxon>Bacteria</taxon>
        <taxon>Bacillati</taxon>
        <taxon>Bacillota</taxon>
        <taxon>Bacilli</taxon>
        <taxon>Bacillales</taxon>
        <taxon>Bacillaceae</taxon>
        <taxon>Virgibacillus</taxon>
    </lineage>
</organism>
<dbReference type="SMART" id="SM00304">
    <property type="entry name" value="HAMP"/>
    <property type="match status" value="1"/>
</dbReference>
<evidence type="ECO:0000313" key="12">
    <source>
        <dbReference type="Proteomes" id="UP000199444"/>
    </source>
</evidence>
<feature type="region of interest" description="Disordered" evidence="7">
    <location>
        <begin position="527"/>
        <end position="550"/>
    </location>
</feature>
<keyword evidence="12" id="KW-1185">Reference proteome</keyword>
<evidence type="ECO:0000256" key="7">
    <source>
        <dbReference type="SAM" id="MobiDB-lite"/>
    </source>
</evidence>
<feature type="domain" description="HAMP" evidence="10">
    <location>
        <begin position="214"/>
        <end position="267"/>
    </location>
</feature>
<feature type="domain" description="Methyl-accepting transducer" evidence="9">
    <location>
        <begin position="286"/>
        <end position="522"/>
    </location>
</feature>
<proteinExistence type="inferred from homology"/>
<evidence type="ECO:0000256" key="3">
    <source>
        <dbReference type="ARBA" id="ARBA00023136"/>
    </source>
</evidence>
<dbReference type="Proteomes" id="UP000199444">
    <property type="component" value="Unassembled WGS sequence"/>
</dbReference>
<dbReference type="Gene3D" id="1.10.287.950">
    <property type="entry name" value="Methyl-accepting chemotaxis protein"/>
    <property type="match status" value="1"/>
</dbReference>
<dbReference type="PANTHER" id="PTHR32089">
    <property type="entry name" value="METHYL-ACCEPTING CHEMOTAXIS PROTEIN MCPB"/>
    <property type="match status" value="1"/>
</dbReference>
<dbReference type="CDD" id="cd11386">
    <property type="entry name" value="MCP_signal"/>
    <property type="match status" value="1"/>
</dbReference>
<dbReference type="Pfam" id="PF00015">
    <property type="entry name" value="MCPsignal"/>
    <property type="match status" value="1"/>
</dbReference>
<dbReference type="PROSITE" id="PS50111">
    <property type="entry name" value="CHEMOTAXIS_TRANSDUC_2"/>
    <property type="match status" value="1"/>
</dbReference>
<dbReference type="PROSITE" id="PS50885">
    <property type="entry name" value="HAMP"/>
    <property type="match status" value="1"/>
</dbReference>
<protein>
    <submittedName>
        <fullName evidence="11">Methyl-accepting chemotaxis protein</fullName>
    </submittedName>
</protein>
<dbReference type="GO" id="GO:0005886">
    <property type="term" value="C:plasma membrane"/>
    <property type="evidence" value="ECO:0007669"/>
    <property type="project" value="UniProtKB-SubCell"/>
</dbReference>
<comment type="similarity">
    <text evidence="5">Belongs to the methyl-accepting chemotaxis (MCP) protein family.</text>
</comment>
<evidence type="ECO:0000256" key="4">
    <source>
        <dbReference type="ARBA" id="ARBA00023224"/>
    </source>
</evidence>
<dbReference type="GO" id="GO:0007165">
    <property type="term" value="P:signal transduction"/>
    <property type="evidence" value="ECO:0007669"/>
    <property type="project" value="UniProtKB-KW"/>
</dbReference>
<evidence type="ECO:0000313" key="11">
    <source>
        <dbReference type="EMBL" id="SDQ21145.1"/>
    </source>
</evidence>
<keyword evidence="2" id="KW-1003">Cell membrane</keyword>
<dbReference type="Pfam" id="PF00672">
    <property type="entry name" value="HAMP"/>
    <property type="match status" value="1"/>
</dbReference>
<keyword evidence="4 6" id="KW-0807">Transducer</keyword>
<dbReference type="EMBL" id="FNKD01000001">
    <property type="protein sequence ID" value="SDQ21145.1"/>
    <property type="molecule type" value="Genomic_DNA"/>
</dbReference>
<reference evidence="11 12" key="1">
    <citation type="submission" date="2016-10" db="EMBL/GenBank/DDBJ databases">
        <authorList>
            <person name="de Groot N.N."/>
        </authorList>
    </citation>
    <scope>NUCLEOTIDE SEQUENCE [LARGE SCALE GENOMIC DNA]</scope>
    <source>
        <strain evidence="11 12">CGMCC 1.10449</strain>
    </source>
</reference>
<keyword evidence="3 8" id="KW-0472">Membrane</keyword>
<evidence type="ECO:0000256" key="1">
    <source>
        <dbReference type="ARBA" id="ARBA00004236"/>
    </source>
</evidence>
<evidence type="ECO:0000256" key="8">
    <source>
        <dbReference type="SAM" id="Phobius"/>
    </source>
</evidence>
<dbReference type="PANTHER" id="PTHR32089:SF114">
    <property type="entry name" value="METHYL-ACCEPTING CHEMOTAXIS PROTEIN MCPB"/>
    <property type="match status" value="1"/>
</dbReference>
<evidence type="ECO:0000256" key="2">
    <source>
        <dbReference type="ARBA" id="ARBA00022475"/>
    </source>
</evidence>
<feature type="transmembrane region" description="Helical" evidence="8">
    <location>
        <begin position="21"/>
        <end position="41"/>
    </location>
</feature>
<dbReference type="STRING" id="553311.SAMN05216231_0965"/>
<dbReference type="AlphaFoldDB" id="A0A1H0Z117"/>
<evidence type="ECO:0000256" key="5">
    <source>
        <dbReference type="ARBA" id="ARBA00029447"/>
    </source>
</evidence>
<dbReference type="SUPFAM" id="SSF58104">
    <property type="entry name" value="Methyl-accepting chemotaxis protein (MCP) signaling domain"/>
    <property type="match status" value="1"/>
</dbReference>
<dbReference type="SMART" id="SM00283">
    <property type="entry name" value="MA"/>
    <property type="match status" value="1"/>
</dbReference>
<name>A0A1H0Z117_9BACI</name>
<dbReference type="InterPro" id="IPR003660">
    <property type="entry name" value="HAMP_dom"/>
</dbReference>
<dbReference type="InterPro" id="IPR004089">
    <property type="entry name" value="MCPsignal_dom"/>
</dbReference>